<dbReference type="Proteomes" id="UP000295707">
    <property type="component" value="Unassembled WGS sequence"/>
</dbReference>
<evidence type="ECO:0000256" key="1">
    <source>
        <dbReference type="SAM" id="Phobius"/>
    </source>
</evidence>
<comment type="caution">
    <text evidence="2">The sequence shown here is derived from an EMBL/GenBank/DDBJ whole genome shotgun (WGS) entry which is preliminary data.</text>
</comment>
<keyword evidence="1" id="KW-0472">Membrane</keyword>
<evidence type="ECO:0000313" key="3">
    <source>
        <dbReference type="Proteomes" id="UP000295707"/>
    </source>
</evidence>
<dbReference type="InterPro" id="IPR007165">
    <property type="entry name" value="Phage_holin_4_2"/>
</dbReference>
<keyword evidence="1" id="KW-1133">Transmembrane helix</keyword>
<sequence>MLVGFLVIWLITALGLWLVTLMVGGVKADSAGSLLLAALVLGIFNAVIRPILWFLTLPLTVFTFGLFALLINAVMLKLTAAIVPGFEVERFGDAVLAAIIMALLAIVGFIFVQWLMFDTVYWMHMSTGHPMYNI</sequence>
<dbReference type="Pfam" id="PF04020">
    <property type="entry name" value="Phage_holin_4_2"/>
    <property type="match status" value="1"/>
</dbReference>
<feature type="transmembrane region" description="Helical" evidence="1">
    <location>
        <begin position="95"/>
        <end position="116"/>
    </location>
</feature>
<feature type="transmembrane region" description="Helical" evidence="1">
    <location>
        <begin position="61"/>
        <end position="83"/>
    </location>
</feature>
<feature type="transmembrane region" description="Helical" evidence="1">
    <location>
        <begin position="6"/>
        <end position="26"/>
    </location>
</feature>
<dbReference type="EMBL" id="SMFX01000001">
    <property type="protein sequence ID" value="TCK17744.1"/>
    <property type="molecule type" value="Genomic_DNA"/>
</dbReference>
<dbReference type="PANTHER" id="PTHR37309">
    <property type="entry name" value="SLR0284 PROTEIN"/>
    <property type="match status" value="1"/>
</dbReference>
<keyword evidence="1" id="KW-0812">Transmembrane</keyword>
<gene>
    <name evidence="2" type="ORF">DFR30_0986</name>
</gene>
<dbReference type="AlphaFoldDB" id="A0A4R1H7E6"/>
<protein>
    <submittedName>
        <fullName evidence="2">Putative membrane protein</fullName>
    </submittedName>
</protein>
<dbReference type="RefSeq" id="WP_165869094.1">
    <property type="nucleotide sequence ID" value="NZ_SMFX01000001.1"/>
</dbReference>
<reference evidence="2 3" key="1">
    <citation type="submission" date="2019-03" db="EMBL/GenBank/DDBJ databases">
        <title>Genomic Encyclopedia of Type Strains, Phase IV (KMG-IV): sequencing the most valuable type-strain genomes for metagenomic binning, comparative biology and taxonomic classification.</title>
        <authorList>
            <person name="Goeker M."/>
        </authorList>
    </citation>
    <scope>NUCLEOTIDE SEQUENCE [LARGE SCALE GENOMIC DNA]</scope>
    <source>
        <strain evidence="2 3">DSM 19610</strain>
    </source>
</reference>
<organism evidence="2 3">
    <name type="scientific">Thiogranum longum</name>
    <dbReference type="NCBI Taxonomy" id="1537524"/>
    <lineage>
        <taxon>Bacteria</taxon>
        <taxon>Pseudomonadati</taxon>
        <taxon>Pseudomonadota</taxon>
        <taxon>Gammaproteobacteria</taxon>
        <taxon>Chromatiales</taxon>
        <taxon>Ectothiorhodospiraceae</taxon>
        <taxon>Thiogranum</taxon>
    </lineage>
</organism>
<feature type="transmembrane region" description="Helical" evidence="1">
    <location>
        <begin position="33"/>
        <end position="55"/>
    </location>
</feature>
<proteinExistence type="predicted"/>
<accession>A0A4R1H7E6</accession>
<evidence type="ECO:0000313" key="2">
    <source>
        <dbReference type="EMBL" id="TCK17744.1"/>
    </source>
</evidence>
<dbReference type="PANTHER" id="PTHR37309:SF1">
    <property type="entry name" value="SLR0284 PROTEIN"/>
    <property type="match status" value="1"/>
</dbReference>
<name>A0A4R1H7E6_9GAMM</name>
<keyword evidence="3" id="KW-1185">Reference proteome</keyword>